<comment type="caution">
    <text evidence="4">The sequence shown here is derived from an EMBL/GenBank/DDBJ whole genome shotgun (WGS) entry which is preliminary data.</text>
</comment>
<evidence type="ECO:0000256" key="1">
    <source>
        <dbReference type="ARBA" id="ARBA00022553"/>
    </source>
</evidence>
<dbReference type="EMBL" id="JBHSZV010000025">
    <property type="protein sequence ID" value="MFC7062274.1"/>
    <property type="molecule type" value="Genomic_DNA"/>
</dbReference>
<dbReference type="Gene3D" id="3.40.50.2300">
    <property type="match status" value="1"/>
</dbReference>
<dbReference type="PANTHER" id="PTHR44591:SF3">
    <property type="entry name" value="RESPONSE REGULATORY DOMAIN-CONTAINING PROTEIN"/>
    <property type="match status" value="1"/>
</dbReference>
<evidence type="ECO:0000313" key="5">
    <source>
        <dbReference type="Proteomes" id="UP001596410"/>
    </source>
</evidence>
<name>A0ABW2EMG5_9BACI</name>
<evidence type="ECO:0000259" key="3">
    <source>
        <dbReference type="PROSITE" id="PS50110"/>
    </source>
</evidence>
<dbReference type="SMART" id="SM00448">
    <property type="entry name" value="REC"/>
    <property type="match status" value="1"/>
</dbReference>
<dbReference type="PANTHER" id="PTHR44591">
    <property type="entry name" value="STRESS RESPONSE REGULATOR PROTEIN 1"/>
    <property type="match status" value="1"/>
</dbReference>
<organism evidence="4 5">
    <name type="scientific">Halobacillus seohaensis</name>
    <dbReference type="NCBI Taxonomy" id="447421"/>
    <lineage>
        <taxon>Bacteria</taxon>
        <taxon>Bacillati</taxon>
        <taxon>Bacillota</taxon>
        <taxon>Bacilli</taxon>
        <taxon>Bacillales</taxon>
        <taxon>Bacillaceae</taxon>
        <taxon>Halobacillus</taxon>
    </lineage>
</organism>
<feature type="modified residue" description="4-aspartylphosphate" evidence="2">
    <location>
        <position position="66"/>
    </location>
</feature>
<reference evidence="5" key="1">
    <citation type="journal article" date="2019" name="Int. J. Syst. Evol. Microbiol.">
        <title>The Global Catalogue of Microorganisms (GCM) 10K type strain sequencing project: providing services to taxonomists for standard genome sequencing and annotation.</title>
        <authorList>
            <consortium name="The Broad Institute Genomics Platform"/>
            <consortium name="The Broad Institute Genome Sequencing Center for Infectious Disease"/>
            <person name="Wu L."/>
            <person name="Ma J."/>
        </authorList>
    </citation>
    <scope>NUCLEOTIDE SEQUENCE [LARGE SCALE GENOMIC DNA]</scope>
    <source>
        <strain evidence="5">CGMCC 4.1621</strain>
    </source>
</reference>
<feature type="domain" description="Response regulatory" evidence="3">
    <location>
        <begin position="17"/>
        <end position="131"/>
    </location>
</feature>
<gene>
    <name evidence="4" type="ORF">ACFQIC_10430</name>
</gene>
<proteinExistence type="predicted"/>
<dbReference type="PROSITE" id="PS50110">
    <property type="entry name" value="RESPONSE_REGULATORY"/>
    <property type="match status" value="1"/>
</dbReference>
<protein>
    <submittedName>
        <fullName evidence="4">Response regulator</fullName>
    </submittedName>
</protein>
<dbReference type="InterPro" id="IPR001789">
    <property type="entry name" value="Sig_transdc_resp-reg_receiver"/>
</dbReference>
<evidence type="ECO:0000256" key="2">
    <source>
        <dbReference type="PROSITE-ProRule" id="PRU00169"/>
    </source>
</evidence>
<dbReference type="Proteomes" id="UP001596410">
    <property type="component" value="Unassembled WGS sequence"/>
</dbReference>
<dbReference type="Pfam" id="PF00072">
    <property type="entry name" value="Response_reg"/>
    <property type="match status" value="1"/>
</dbReference>
<dbReference type="InterPro" id="IPR050595">
    <property type="entry name" value="Bact_response_regulator"/>
</dbReference>
<dbReference type="SUPFAM" id="SSF52172">
    <property type="entry name" value="CheY-like"/>
    <property type="match status" value="1"/>
</dbReference>
<keyword evidence="5" id="KW-1185">Reference proteome</keyword>
<keyword evidence="1 2" id="KW-0597">Phosphoprotein</keyword>
<sequence length="136" mass="15176">MGDTCYKKGSGKVMGNKVLVVDDQPGIRMLLEELLKGDGYEIITAKTGKQACEEATNQRPDLILMDFKLPMMSGGEVLKYLYNQDLQQPVLIMTGLSPQTIAEDTEYSFVKEIITKPFDIHVMRELVSKTIASEKA</sequence>
<dbReference type="InterPro" id="IPR011006">
    <property type="entry name" value="CheY-like_superfamily"/>
</dbReference>
<dbReference type="RefSeq" id="WP_390217079.1">
    <property type="nucleotide sequence ID" value="NZ_JBHSZV010000025.1"/>
</dbReference>
<evidence type="ECO:0000313" key="4">
    <source>
        <dbReference type="EMBL" id="MFC7062274.1"/>
    </source>
</evidence>
<accession>A0ABW2EMG5</accession>